<dbReference type="EMBL" id="JAZDUA010000034">
    <property type="protein sequence ID" value="KAK7871720.1"/>
    <property type="molecule type" value="Genomic_DNA"/>
</dbReference>
<evidence type="ECO:0000313" key="2">
    <source>
        <dbReference type="EMBL" id="KAK7871720.1"/>
    </source>
</evidence>
<feature type="compositionally biased region" description="Polar residues" evidence="1">
    <location>
        <begin position="993"/>
        <end position="1011"/>
    </location>
</feature>
<proteinExistence type="predicted"/>
<name>A0AAN9VUL1_9ORTH</name>
<protein>
    <submittedName>
        <fullName evidence="2">Uncharacterized protein</fullName>
    </submittedName>
</protein>
<feature type="compositionally biased region" description="Basic and acidic residues" evidence="1">
    <location>
        <begin position="934"/>
        <end position="943"/>
    </location>
</feature>
<feature type="region of interest" description="Disordered" evidence="1">
    <location>
        <begin position="316"/>
        <end position="369"/>
    </location>
</feature>
<feature type="compositionally biased region" description="Basic and acidic residues" evidence="1">
    <location>
        <begin position="720"/>
        <end position="732"/>
    </location>
</feature>
<feature type="compositionally biased region" description="Low complexity" evidence="1">
    <location>
        <begin position="321"/>
        <end position="343"/>
    </location>
</feature>
<feature type="compositionally biased region" description="Low complexity" evidence="1">
    <location>
        <begin position="742"/>
        <end position="754"/>
    </location>
</feature>
<feature type="region of interest" description="Disordered" evidence="1">
    <location>
        <begin position="1186"/>
        <end position="1206"/>
    </location>
</feature>
<feature type="compositionally biased region" description="Basic and acidic residues" evidence="1">
    <location>
        <begin position="775"/>
        <end position="788"/>
    </location>
</feature>
<feature type="region of interest" description="Disordered" evidence="1">
    <location>
        <begin position="637"/>
        <end position="1011"/>
    </location>
</feature>
<feature type="compositionally biased region" description="Gly residues" evidence="1">
    <location>
        <begin position="183"/>
        <end position="193"/>
    </location>
</feature>
<reference evidence="2 3" key="1">
    <citation type="submission" date="2024-03" db="EMBL/GenBank/DDBJ databases">
        <title>The genome assembly and annotation of the cricket Gryllus longicercus Weissman &amp; Gray.</title>
        <authorList>
            <person name="Szrajer S."/>
            <person name="Gray D."/>
            <person name="Ylla G."/>
        </authorList>
    </citation>
    <scope>NUCLEOTIDE SEQUENCE [LARGE SCALE GENOMIC DNA]</scope>
    <source>
        <strain evidence="2">DAG 2021-001</strain>
        <tissue evidence="2">Whole body minus gut</tissue>
    </source>
</reference>
<feature type="compositionally biased region" description="Basic and acidic residues" evidence="1">
    <location>
        <begin position="130"/>
        <end position="139"/>
    </location>
</feature>
<gene>
    <name evidence="2" type="ORF">R5R35_014004</name>
</gene>
<comment type="caution">
    <text evidence="2">The sequence shown here is derived from an EMBL/GenBank/DDBJ whole genome shotgun (WGS) entry which is preliminary data.</text>
</comment>
<feature type="compositionally biased region" description="Basic and acidic residues" evidence="1">
    <location>
        <begin position="681"/>
        <end position="695"/>
    </location>
</feature>
<feature type="region of interest" description="Disordered" evidence="1">
    <location>
        <begin position="562"/>
        <end position="614"/>
    </location>
</feature>
<sequence>MAPWPEQGNEPKAPDKSCNKSGENSSLEASKVNVGNTEDSEVNTTTAKCDDKQADDHNAHVSNLDDGQLRALLDEAIAYKCPKDREGKSNLFRELLQEAEANEDGDTRRGLAGVGGSRYYSNSNRRRGRRDAQVSERQHRGGSLQNLVHASNAEFDPAAGFGGYHSGGSRSARKSKRLSTGSGSYGSGSGGSGIGRDCGGISVSARQREGGSLPSNVNVGGMLTLSGLDYHTTPTSLPFDDIKSCKQVAARRKEFIHSSSSNEFTSMPVQASTINSSGSGSGGVESGSALVPNNSCIAPKPEFMVLDLGDYVGENTGESKGGNSSSVGLSNNVTSTSSANTDNGLSTASQSEEKKSPTGDSNGAEEGLELEVLQRAEVTTRVPNYTSRAMLEVGHGEKKSTSLNAVNTTDSVGEVDTTVTFPLEILQCTEKTSSTPAVNGVEQNSLQLQSSYTSVKSVMSSSSSSSGPRDEKSIISKGSESIGKAAAASAAAPTSAANAAASAMPMLSMQHHLSVLSLPPTSWINAPLVPGKTDCLRAASLASERACLRASLASDVNRLTFTHGSSKDCSGESKNKSLDENGNAVNRLESTNSNSTERKGKQRKTKTNNDRNVIMSQNIEGYRGDKDIDTVLKFIESNSDGKGTNKTKNATSHSNGPMNFSSKQQRNCSRLIGCGTKPRRERGAEDPSGDEDRMGKGRAGTGKQVTKEHRGKGSKLKKSNSLEEISKTKLEDLTSNSKEGSENGVTGEAGNNEEGASELVRRPKKQSTLDNGEFYGEKGRVGDRRSWGTEEGQQYYCNDGVTVSADESSSGSGQTSRKRRGNPTVTSSLTSDEKRKSEREEGVSATAVSAGGGSGASEETEFHVVRKKYRRNKRRSSSGGRGTSASTGGSIFGDDSWRPSCPNYSTSYYQNRDGGGGPYYQRKTFTNTSSGFPPHDRTVERDSGGVMLYTQYRHHRPRSPDHLRRKSTSSMPPSDKSDSSDLDSVHSLPVSSTTPKLTLDQTSTSSGSTPQASYADIARMASTNVPPAPTHTHNYVTINLNANRWPVMGMPKSAATTSTGVVTTSNTNPVSVPSSSSSLVISPVVSSNPQFITGPKLNIGVPPVSGSKVAVSASNSALGLQNTNPSTVPVAPGATPEDVGQASSRRESDAVRSSEQIPVCKVRSTHSPPTDTRTKKDAMTNTSLDYGTVSPCSSEEKDTCQVQGNGSRPVETVVNFLRDGEYPSLEESLGSDKSKSMKVSQLHSTHSQFLGENNSLLTSFVNSPNKDKSQSSHVATVCETEKDDVANEKRLQILPIDPNVAVISAAAATIPITTTTTTTITAAVATTITMVAATATTISATNSTTSSTTATTTSTTTTTTTTTTSSANATTNTSSNPATSTSTTTSITAATAAATTTTATSNTTTTSTTTTTTAAAAATTTTTFSTTTTSSSTASSSTTTSLATISSTSTTTTSASPETCVPDSVVAAAMEVSSVQSVDLTTDVAKLKEANLCKSKNSNKKANSSGSRPPVIIMDESDQVFPYSDGLATVSELTFGFEVNEQLLMSDTTEDVEGKVGTSVFVPDSTTSVVEEANPVAVSTAASSATIISSPGEDFSARYREPLTQPDNHDKIVTFIGLAWDDVLKEMNSSPIHSGGKVQYYNGQ</sequence>
<feature type="region of interest" description="Disordered" evidence="1">
    <location>
        <begin position="458"/>
        <end position="478"/>
    </location>
</feature>
<feature type="compositionally biased region" description="Basic and acidic residues" evidence="1">
    <location>
        <begin position="48"/>
        <end position="59"/>
    </location>
</feature>
<evidence type="ECO:0000313" key="3">
    <source>
        <dbReference type="Proteomes" id="UP001378592"/>
    </source>
</evidence>
<keyword evidence="3" id="KW-1185">Reference proteome</keyword>
<feature type="compositionally biased region" description="Basic residues" evidence="1">
    <location>
        <begin position="952"/>
        <end position="967"/>
    </location>
</feature>
<feature type="region of interest" description="Disordered" evidence="1">
    <location>
        <begin position="166"/>
        <end position="193"/>
    </location>
</feature>
<evidence type="ECO:0000256" key="1">
    <source>
        <dbReference type="SAM" id="MobiDB-lite"/>
    </source>
</evidence>
<organism evidence="2 3">
    <name type="scientific">Gryllus longicercus</name>
    <dbReference type="NCBI Taxonomy" id="2509291"/>
    <lineage>
        <taxon>Eukaryota</taxon>
        <taxon>Metazoa</taxon>
        <taxon>Ecdysozoa</taxon>
        <taxon>Arthropoda</taxon>
        <taxon>Hexapoda</taxon>
        <taxon>Insecta</taxon>
        <taxon>Pterygota</taxon>
        <taxon>Neoptera</taxon>
        <taxon>Polyneoptera</taxon>
        <taxon>Orthoptera</taxon>
        <taxon>Ensifera</taxon>
        <taxon>Gryllidea</taxon>
        <taxon>Grylloidea</taxon>
        <taxon>Gryllidae</taxon>
        <taxon>Gryllinae</taxon>
        <taxon>Gryllus</taxon>
    </lineage>
</organism>
<feature type="compositionally biased region" description="Polar residues" evidence="1">
    <location>
        <begin position="19"/>
        <end position="47"/>
    </location>
</feature>
<feature type="region of interest" description="Disordered" evidence="1">
    <location>
        <begin position="1"/>
        <end position="62"/>
    </location>
</feature>
<feature type="region of interest" description="Disordered" evidence="1">
    <location>
        <begin position="198"/>
        <end position="217"/>
    </location>
</feature>
<feature type="compositionally biased region" description="Basic and acidic residues" evidence="1">
    <location>
        <begin position="565"/>
        <end position="579"/>
    </location>
</feature>
<feature type="region of interest" description="Disordered" evidence="1">
    <location>
        <begin position="99"/>
        <end position="148"/>
    </location>
</feature>
<accession>A0AAN9VUL1</accession>
<feature type="compositionally biased region" description="Basic residues" evidence="1">
    <location>
        <begin position="865"/>
        <end position="876"/>
    </location>
</feature>
<feature type="compositionally biased region" description="Polar residues" evidence="1">
    <location>
        <begin position="805"/>
        <end position="815"/>
    </location>
</feature>
<feature type="region of interest" description="Disordered" evidence="1">
    <location>
        <begin position="1342"/>
        <end position="1384"/>
    </location>
</feature>
<feature type="compositionally biased region" description="Polar residues" evidence="1">
    <location>
        <begin position="637"/>
        <end position="668"/>
    </location>
</feature>
<feature type="compositionally biased region" description="Basic and acidic residues" evidence="1">
    <location>
        <begin position="831"/>
        <end position="842"/>
    </location>
</feature>
<feature type="compositionally biased region" description="Basic residues" evidence="1">
    <location>
        <begin position="709"/>
        <end position="718"/>
    </location>
</feature>
<feature type="compositionally biased region" description="Polar residues" evidence="1">
    <location>
        <begin position="1118"/>
        <end position="1127"/>
    </location>
</feature>
<feature type="region of interest" description="Disordered" evidence="1">
    <location>
        <begin position="1118"/>
        <end position="1156"/>
    </location>
</feature>
<dbReference type="Proteomes" id="UP001378592">
    <property type="component" value="Unassembled WGS sequence"/>
</dbReference>